<dbReference type="PANTHER" id="PTHR22906:SF43">
    <property type="entry name" value="PROPERDIN"/>
    <property type="match status" value="1"/>
</dbReference>
<gene>
    <name evidence="11" type="primary">LOC111135615</name>
</gene>
<feature type="compositionally biased region" description="Low complexity" evidence="8">
    <location>
        <begin position="219"/>
        <end position="246"/>
    </location>
</feature>
<evidence type="ECO:0000256" key="6">
    <source>
        <dbReference type="ARBA" id="ARBA00023157"/>
    </source>
</evidence>
<dbReference type="PRINTS" id="PR01705">
    <property type="entry name" value="TSP1REPEAT"/>
</dbReference>
<sequence>MRWLLSVVLVAYLCGLLIAHDPSCRSVDDCISKGFHCSANQIVTCSSSDRKRHDPRCGCKSLHLHSSLDPPTHTTVTSRTTNEHVTSQHVASTTTEASTADPTVDGSWSFWSEWSTCTASCDQGTQTRNRTCSNPAPSNGGQPCAGDKAEIQICMVTVCPVDGYMSAWGSWSACSATCGGGYQMRSRSCHDPVYGGKPCTGDAVEINTACNNQSCPVASTTSPPRPTTTTSTTTLPTTTTSPPVTTPQIVSVDGGWSIWTNWSVCSSACDQGFQKRIRVCSNPAPSNGGQDCVGEKLESQTCTVTPCPVDGYMSEWGSWGACSATCGGGFQIRTRTCHDPLYGGKNCTGDVVDLNPSCNNNSCPLANTGTSCPSCDDQLNCTWNQTCTASSVCMIRSYDGYPFTTHCIDAVDCEIMKLSLPHCEVYCCTDKACLTKYLGI</sequence>
<evidence type="ECO:0000256" key="7">
    <source>
        <dbReference type="ARBA" id="ARBA00023180"/>
    </source>
</evidence>
<evidence type="ECO:0000256" key="8">
    <source>
        <dbReference type="SAM" id="MobiDB-lite"/>
    </source>
</evidence>
<evidence type="ECO:0000256" key="5">
    <source>
        <dbReference type="ARBA" id="ARBA00022737"/>
    </source>
</evidence>
<dbReference type="PANTHER" id="PTHR22906">
    <property type="entry name" value="PROPERDIN"/>
    <property type="match status" value="1"/>
</dbReference>
<feature type="chain" id="PRO_5034606482" evidence="9">
    <location>
        <begin position="20"/>
        <end position="440"/>
    </location>
</feature>
<dbReference type="SUPFAM" id="SSF82895">
    <property type="entry name" value="TSP-1 type 1 repeat"/>
    <property type="match status" value="4"/>
</dbReference>
<name>A0A8B8ENR6_CRAVI</name>
<dbReference type="FunFam" id="2.20.100.10:FF:000067">
    <property type="entry name" value="Hemicentin 1"/>
    <property type="match status" value="1"/>
</dbReference>
<accession>A0A8B8ENR6</accession>
<dbReference type="Pfam" id="PF00090">
    <property type="entry name" value="TSP_1"/>
    <property type="match status" value="4"/>
</dbReference>
<dbReference type="Gene3D" id="2.20.100.10">
    <property type="entry name" value="Thrombospondin type-1 (TSP1) repeat"/>
    <property type="match status" value="4"/>
</dbReference>
<dbReference type="InterPro" id="IPR052065">
    <property type="entry name" value="Compl_asym_regulator"/>
</dbReference>
<keyword evidence="4 9" id="KW-0732">Signal</keyword>
<organism evidence="10 11">
    <name type="scientific">Crassostrea virginica</name>
    <name type="common">Eastern oyster</name>
    <dbReference type="NCBI Taxonomy" id="6565"/>
    <lineage>
        <taxon>Eukaryota</taxon>
        <taxon>Metazoa</taxon>
        <taxon>Spiralia</taxon>
        <taxon>Lophotrochozoa</taxon>
        <taxon>Mollusca</taxon>
        <taxon>Bivalvia</taxon>
        <taxon>Autobranchia</taxon>
        <taxon>Pteriomorphia</taxon>
        <taxon>Ostreida</taxon>
        <taxon>Ostreoidea</taxon>
        <taxon>Ostreidae</taxon>
        <taxon>Crassostrea</taxon>
    </lineage>
</organism>
<keyword evidence="7" id="KW-0325">Glycoprotein</keyword>
<keyword evidence="2" id="KW-0964">Secreted</keyword>
<evidence type="ECO:0000256" key="2">
    <source>
        <dbReference type="ARBA" id="ARBA00022525"/>
    </source>
</evidence>
<dbReference type="RefSeq" id="XP_022341552.1">
    <property type="nucleotide sequence ID" value="XM_022485844.1"/>
</dbReference>
<evidence type="ECO:0000256" key="1">
    <source>
        <dbReference type="ARBA" id="ARBA00004613"/>
    </source>
</evidence>
<feature type="region of interest" description="Disordered" evidence="8">
    <location>
        <begin position="216"/>
        <end position="246"/>
    </location>
</feature>
<dbReference type="FunFam" id="2.20.100.10:FF:000001">
    <property type="entry name" value="semaphorin-5A isoform X1"/>
    <property type="match status" value="2"/>
</dbReference>
<dbReference type="AlphaFoldDB" id="A0A8B8ENR6"/>
<proteinExistence type="predicted"/>
<dbReference type="FunFam" id="2.20.100.10:FF:000007">
    <property type="entry name" value="Thrombospondin 1"/>
    <property type="match status" value="1"/>
</dbReference>
<protein>
    <submittedName>
        <fullName evidence="11">Coadhesin-like</fullName>
    </submittedName>
</protein>
<evidence type="ECO:0000313" key="10">
    <source>
        <dbReference type="Proteomes" id="UP000694844"/>
    </source>
</evidence>
<comment type="subcellular location">
    <subcellularLocation>
        <location evidence="1">Secreted</location>
    </subcellularLocation>
</comment>
<dbReference type="InterPro" id="IPR000884">
    <property type="entry name" value="TSP1_rpt"/>
</dbReference>
<dbReference type="Proteomes" id="UP000694844">
    <property type="component" value="Chromosome 1"/>
</dbReference>
<dbReference type="GO" id="GO:0005576">
    <property type="term" value="C:extracellular region"/>
    <property type="evidence" value="ECO:0007669"/>
    <property type="project" value="UniProtKB-SubCell"/>
</dbReference>
<evidence type="ECO:0000256" key="3">
    <source>
        <dbReference type="ARBA" id="ARBA00022536"/>
    </source>
</evidence>
<keyword evidence="3" id="KW-0245">EGF-like domain</keyword>
<evidence type="ECO:0000256" key="9">
    <source>
        <dbReference type="SAM" id="SignalP"/>
    </source>
</evidence>
<dbReference type="KEGG" id="cvn:111135615"/>
<evidence type="ECO:0000256" key="4">
    <source>
        <dbReference type="ARBA" id="ARBA00022729"/>
    </source>
</evidence>
<dbReference type="GeneID" id="111135615"/>
<reference evidence="10" key="1">
    <citation type="submission" date="2024-06" db="UniProtKB">
        <authorList>
            <consortium name="RefSeq"/>
        </authorList>
    </citation>
    <scope>NUCLEOTIDE SEQUENCE [LARGE SCALE GENOMIC DNA]</scope>
</reference>
<keyword evidence="6" id="KW-1015">Disulfide bond</keyword>
<reference evidence="11" key="2">
    <citation type="submission" date="2025-08" db="UniProtKB">
        <authorList>
            <consortium name="RefSeq"/>
        </authorList>
    </citation>
    <scope>IDENTIFICATION</scope>
    <source>
        <tissue evidence="11">Whole sample</tissue>
    </source>
</reference>
<dbReference type="OrthoDB" id="6273859at2759"/>
<dbReference type="InterPro" id="IPR036383">
    <property type="entry name" value="TSP1_rpt_sf"/>
</dbReference>
<feature type="signal peptide" evidence="9">
    <location>
        <begin position="1"/>
        <end position="19"/>
    </location>
</feature>
<keyword evidence="5" id="KW-0677">Repeat</keyword>
<keyword evidence="10" id="KW-1185">Reference proteome</keyword>
<evidence type="ECO:0000313" key="11">
    <source>
        <dbReference type="RefSeq" id="XP_022341552.1"/>
    </source>
</evidence>
<dbReference type="PROSITE" id="PS50092">
    <property type="entry name" value="TSP1"/>
    <property type="match status" value="4"/>
</dbReference>
<dbReference type="SMART" id="SM00209">
    <property type="entry name" value="TSP1"/>
    <property type="match status" value="4"/>
</dbReference>